<dbReference type="GO" id="GO:0015035">
    <property type="term" value="F:protein-disulfide reductase activity"/>
    <property type="evidence" value="ECO:0007669"/>
    <property type="project" value="InterPro"/>
</dbReference>
<dbReference type="InterPro" id="IPR005746">
    <property type="entry name" value="Thioredoxin"/>
</dbReference>
<dbReference type="CDD" id="cd02947">
    <property type="entry name" value="TRX_family"/>
    <property type="match status" value="1"/>
</dbReference>
<reference evidence="10 11" key="1">
    <citation type="submission" date="2018-11" db="EMBL/GenBank/DDBJ databases">
        <title>Genome sequencing and assembly of Clostridium tagluense strain A121.</title>
        <authorList>
            <person name="Murakami T."/>
            <person name="Segawa T."/>
            <person name="Shcherbakova V.A."/>
            <person name="Mori H."/>
            <person name="Yoshimura Y."/>
        </authorList>
    </citation>
    <scope>NUCLEOTIDE SEQUENCE [LARGE SCALE GENOMIC DNA]</scope>
    <source>
        <strain evidence="10 11">A121</strain>
    </source>
</reference>
<feature type="site" description="Deprotonates C-terminal active site Cys" evidence="7">
    <location>
        <position position="22"/>
    </location>
</feature>
<evidence type="ECO:0000259" key="9">
    <source>
        <dbReference type="PROSITE" id="PS51352"/>
    </source>
</evidence>
<dbReference type="EMBL" id="BHYK01000021">
    <property type="protein sequence ID" value="GCD11731.1"/>
    <property type="molecule type" value="Genomic_DNA"/>
</dbReference>
<feature type="disulfide bond" description="Redox-active" evidence="8">
    <location>
        <begin position="28"/>
        <end position="31"/>
    </location>
</feature>
<comment type="similarity">
    <text evidence="1 6">Belongs to the thioredoxin family.</text>
</comment>
<feature type="active site" description="Nucleophile" evidence="7">
    <location>
        <position position="28"/>
    </location>
</feature>
<evidence type="ECO:0000256" key="5">
    <source>
        <dbReference type="ARBA" id="ARBA00023284"/>
    </source>
</evidence>
<feature type="active site" description="Nucleophile" evidence="7">
    <location>
        <position position="31"/>
    </location>
</feature>
<dbReference type="GO" id="GO:0005737">
    <property type="term" value="C:cytoplasm"/>
    <property type="evidence" value="ECO:0007669"/>
    <property type="project" value="TreeGrafter"/>
</dbReference>
<evidence type="ECO:0000256" key="1">
    <source>
        <dbReference type="ARBA" id="ARBA00008987"/>
    </source>
</evidence>
<dbReference type="Gene3D" id="3.40.30.10">
    <property type="entry name" value="Glutaredoxin"/>
    <property type="match status" value="1"/>
</dbReference>
<sequence length="102" mass="12293">MNIINDDNFTDINEKQGLILIDFWGTWCNPCERLSPIIEQLEQNYGMIKFYKANIEENLKLRKQFRIMSLPTILFIQNGKTVERLSDFREYEELEILIKKYI</sequence>
<proteinExistence type="inferred from homology"/>
<comment type="caution">
    <text evidence="10">The sequence shown here is derived from an EMBL/GenBank/DDBJ whole genome shotgun (WGS) entry which is preliminary data.</text>
</comment>
<evidence type="ECO:0000256" key="3">
    <source>
        <dbReference type="ARBA" id="ARBA00022982"/>
    </source>
</evidence>
<dbReference type="PROSITE" id="PS51352">
    <property type="entry name" value="THIOREDOXIN_2"/>
    <property type="match status" value="1"/>
</dbReference>
<dbReference type="Pfam" id="PF00085">
    <property type="entry name" value="Thioredoxin"/>
    <property type="match status" value="1"/>
</dbReference>
<organism evidence="10 11">
    <name type="scientific">Clostridium tagluense</name>
    <dbReference type="NCBI Taxonomy" id="360422"/>
    <lineage>
        <taxon>Bacteria</taxon>
        <taxon>Bacillati</taxon>
        <taxon>Bacillota</taxon>
        <taxon>Clostridia</taxon>
        <taxon>Eubacteriales</taxon>
        <taxon>Clostridiaceae</taxon>
        <taxon>Clostridium</taxon>
    </lineage>
</organism>
<dbReference type="PRINTS" id="PR00421">
    <property type="entry name" value="THIOREDOXIN"/>
</dbReference>
<dbReference type="InterPro" id="IPR013766">
    <property type="entry name" value="Thioredoxin_domain"/>
</dbReference>
<dbReference type="OrthoDB" id="9790390at2"/>
<keyword evidence="2" id="KW-0813">Transport</keyword>
<dbReference type="PIRSF" id="PIRSF000077">
    <property type="entry name" value="Thioredoxin"/>
    <property type="match status" value="1"/>
</dbReference>
<dbReference type="SUPFAM" id="SSF52833">
    <property type="entry name" value="Thioredoxin-like"/>
    <property type="match status" value="1"/>
</dbReference>
<evidence type="ECO:0000256" key="7">
    <source>
        <dbReference type="PIRSR" id="PIRSR000077-1"/>
    </source>
</evidence>
<feature type="site" description="Contributes to redox potential value" evidence="7">
    <location>
        <position position="30"/>
    </location>
</feature>
<evidence type="ECO:0000256" key="8">
    <source>
        <dbReference type="PIRSR" id="PIRSR000077-4"/>
    </source>
</evidence>
<evidence type="ECO:0000313" key="11">
    <source>
        <dbReference type="Proteomes" id="UP000287872"/>
    </source>
</evidence>
<feature type="site" description="Contributes to redox potential value" evidence="7">
    <location>
        <position position="29"/>
    </location>
</feature>
<keyword evidence="3" id="KW-0249">Electron transport</keyword>
<gene>
    <name evidence="10" type="ORF">Ctaglu_33540</name>
</gene>
<keyword evidence="4 8" id="KW-1015">Disulfide bond</keyword>
<dbReference type="RefSeq" id="WP_125003815.1">
    <property type="nucleotide sequence ID" value="NZ_BHYK01000021.1"/>
</dbReference>
<dbReference type="InterPro" id="IPR036249">
    <property type="entry name" value="Thioredoxin-like_sf"/>
</dbReference>
<dbReference type="PANTHER" id="PTHR45663:SF11">
    <property type="entry name" value="GEO12009P1"/>
    <property type="match status" value="1"/>
</dbReference>
<evidence type="ECO:0000256" key="6">
    <source>
        <dbReference type="PIRNR" id="PIRNR000077"/>
    </source>
</evidence>
<dbReference type="PANTHER" id="PTHR45663">
    <property type="entry name" value="GEO12009P1"/>
    <property type="match status" value="1"/>
</dbReference>
<dbReference type="Proteomes" id="UP000287872">
    <property type="component" value="Unassembled WGS sequence"/>
</dbReference>
<accession>A0A401UQE2</accession>
<feature type="domain" description="Thioredoxin" evidence="9">
    <location>
        <begin position="1"/>
        <end position="102"/>
    </location>
</feature>
<evidence type="ECO:0000256" key="4">
    <source>
        <dbReference type="ARBA" id="ARBA00023157"/>
    </source>
</evidence>
<keyword evidence="11" id="KW-1185">Reference proteome</keyword>
<keyword evidence="5 8" id="KW-0676">Redox-active center</keyword>
<name>A0A401UQE2_9CLOT</name>
<protein>
    <recommendedName>
        <fullName evidence="6">Thioredoxin</fullName>
    </recommendedName>
</protein>
<evidence type="ECO:0000256" key="2">
    <source>
        <dbReference type="ARBA" id="ARBA00022448"/>
    </source>
</evidence>
<evidence type="ECO:0000313" key="10">
    <source>
        <dbReference type="EMBL" id="GCD11731.1"/>
    </source>
</evidence>
<dbReference type="AlphaFoldDB" id="A0A401UQE2"/>